<accession>A0A8S5SK10</accession>
<name>A0A8S5SK10_9CAUD</name>
<evidence type="ECO:0000313" key="1">
    <source>
        <dbReference type="EMBL" id="DAF51256.1"/>
    </source>
</evidence>
<reference evidence="1" key="1">
    <citation type="journal article" date="2021" name="Proc. Natl. Acad. Sci. U.S.A.">
        <title>A Catalog of Tens of Thousands of Viruses from Human Metagenomes Reveals Hidden Associations with Chronic Diseases.</title>
        <authorList>
            <person name="Tisza M.J."/>
            <person name="Buck C.B."/>
        </authorList>
    </citation>
    <scope>NUCLEOTIDE SEQUENCE</scope>
    <source>
        <strain evidence="1">Ctk5O4</strain>
    </source>
</reference>
<proteinExistence type="predicted"/>
<organism evidence="1">
    <name type="scientific">Siphoviridae sp. ctk5O4</name>
    <dbReference type="NCBI Taxonomy" id="2827921"/>
    <lineage>
        <taxon>Viruses</taxon>
        <taxon>Duplodnaviria</taxon>
        <taxon>Heunggongvirae</taxon>
        <taxon>Uroviricota</taxon>
        <taxon>Caudoviricetes</taxon>
    </lineage>
</organism>
<protein>
    <submittedName>
        <fullName evidence="1">Uncharacterized protein</fullName>
    </submittedName>
</protein>
<sequence>MKTSATSKDKFEKTRFFKIAFYATEWIFIIKNEY</sequence>
<dbReference type="EMBL" id="BK032612">
    <property type="protein sequence ID" value="DAF51256.1"/>
    <property type="molecule type" value="Genomic_DNA"/>
</dbReference>